<evidence type="ECO:0000256" key="1">
    <source>
        <dbReference type="SAM" id="MobiDB-lite"/>
    </source>
</evidence>
<feature type="region of interest" description="Disordered" evidence="1">
    <location>
        <begin position="31"/>
        <end position="63"/>
    </location>
</feature>
<dbReference type="PROSITE" id="PS51257">
    <property type="entry name" value="PROKAR_LIPOPROTEIN"/>
    <property type="match status" value="1"/>
</dbReference>
<dbReference type="EMBL" id="AP008231">
    <property type="protein sequence ID" value="BAD79529.1"/>
    <property type="molecule type" value="Genomic_DNA"/>
</dbReference>
<dbReference type="AlphaFoldDB" id="A0A0H3K3B4"/>
<evidence type="ECO:0008006" key="5">
    <source>
        <dbReference type="Google" id="ProtNLM"/>
    </source>
</evidence>
<dbReference type="Proteomes" id="UP000001175">
    <property type="component" value="Chromosome"/>
</dbReference>
<protein>
    <recommendedName>
        <fullName evidence="5">Lipoprotein</fullName>
    </recommendedName>
</protein>
<evidence type="ECO:0000313" key="4">
    <source>
        <dbReference type="Proteomes" id="UP000001175"/>
    </source>
</evidence>
<sequence length="230" mass="22783">MSTMNFRSVQGWAIASLPLLLVACGGSQNNDTAVTPPAPPVPPPALPPVSTTPAAPPPGLQPAITPQQRLQTVVTGRTDPFGNLQTAAVVQLPPPPKPATPAGGGTSGPGGSAGGGSTGPAGIPLPPVPFAEQIAVTGVLVAAGQPFAIVEVPGSIGGSQQVRVGSTLAGGRLVVAQIDAFGSDPVVYFRERGVRQLISRRVGQPAVAGNAAVNIVTDQILQAPPPPSGI</sequence>
<feature type="compositionally biased region" description="Gly residues" evidence="1">
    <location>
        <begin position="102"/>
        <end position="119"/>
    </location>
</feature>
<proteinExistence type="predicted"/>
<feature type="signal peptide" evidence="2">
    <location>
        <begin position="1"/>
        <end position="29"/>
    </location>
</feature>
<evidence type="ECO:0000256" key="2">
    <source>
        <dbReference type="SAM" id="SignalP"/>
    </source>
</evidence>
<accession>A0A0H3K3B4</accession>
<gene>
    <name evidence="3" type="ordered locus">syc1339_c</name>
</gene>
<keyword evidence="2" id="KW-0732">Signal</keyword>
<organism evidence="3 4">
    <name type="scientific">Synechococcus sp. (strain ATCC 27144 / PCC 6301 / SAUG 1402/1)</name>
    <name type="common">Anacystis nidulans</name>
    <dbReference type="NCBI Taxonomy" id="269084"/>
    <lineage>
        <taxon>Bacteria</taxon>
        <taxon>Bacillati</taxon>
        <taxon>Cyanobacteriota</taxon>
        <taxon>Cyanophyceae</taxon>
        <taxon>Synechococcales</taxon>
        <taxon>Synechococcaceae</taxon>
        <taxon>Synechococcus</taxon>
    </lineage>
</organism>
<reference evidence="3 4" key="1">
    <citation type="journal article" date="2007" name="Photosyn. Res.">
        <title>Complete nucleotide sequence of the freshwater unicellular cyanobacterium Synechococcus elongatus PCC 6301 chromosome: gene content and organization.</title>
        <authorList>
            <person name="Sugita C."/>
            <person name="Ogata K."/>
            <person name="Shikata M."/>
            <person name="Jikuya H."/>
            <person name="Takano J."/>
            <person name="Furumichi M."/>
            <person name="Kanehisa M."/>
            <person name="Omata T."/>
            <person name="Sugiura M."/>
            <person name="Sugita M."/>
        </authorList>
    </citation>
    <scope>NUCLEOTIDE SEQUENCE [LARGE SCALE GENOMIC DNA]</scope>
    <source>
        <strain evidence="4">ATCC 27144 / PCC 6301 / SAUG 1402/1</strain>
    </source>
</reference>
<dbReference type="eggNOG" id="ENOG50336GU">
    <property type="taxonomic scope" value="Bacteria"/>
</dbReference>
<dbReference type="KEGG" id="syc:syc1339_c"/>
<name>A0A0H3K3B4_SYNP6</name>
<feature type="compositionally biased region" description="Pro residues" evidence="1">
    <location>
        <begin position="36"/>
        <end position="47"/>
    </location>
</feature>
<feature type="region of interest" description="Disordered" evidence="1">
    <location>
        <begin position="90"/>
        <end position="124"/>
    </location>
</feature>
<feature type="chain" id="PRO_5002613194" description="Lipoprotein" evidence="2">
    <location>
        <begin position="30"/>
        <end position="230"/>
    </location>
</feature>
<evidence type="ECO:0000313" key="3">
    <source>
        <dbReference type="EMBL" id="BAD79529.1"/>
    </source>
</evidence>